<evidence type="ECO:0000256" key="5">
    <source>
        <dbReference type="ARBA" id="ARBA00022692"/>
    </source>
</evidence>
<dbReference type="GO" id="GO:0005886">
    <property type="term" value="C:plasma membrane"/>
    <property type="evidence" value="ECO:0007669"/>
    <property type="project" value="UniProtKB-SubCell"/>
</dbReference>
<comment type="subunit">
    <text evidence="3 8">Homodimer and heterodimers.</text>
</comment>
<dbReference type="EMBL" id="JBBNAE010000006">
    <property type="protein sequence ID" value="KAK9115869.1"/>
    <property type="molecule type" value="Genomic_DNA"/>
</dbReference>
<gene>
    <name evidence="10" type="ORF">Sjap_014816</name>
</gene>
<evidence type="ECO:0000256" key="2">
    <source>
        <dbReference type="ARBA" id="ARBA00007651"/>
    </source>
</evidence>
<dbReference type="Pfam" id="PF04535">
    <property type="entry name" value="CASP_dom"/>
    <property type="match status" value="1"/>
</dbReference>
<evidence type="ECO:0000256" key="7">
    <source>
        <dbReference type="ARBA" id="ARBA00023136"/>
    </source>
</evidence>
<dbReference type="PANTHER" id="PTHR33573:SF17">
    <property type="entry name" value="CASP-LIKE PROTEIN 4D1"/>
    <property type="match status" value="1"/>
</dbReference>
<feature type="transmembrane region" description="Helical" evidence="8">
    <location>
        <begin position="95"/>
        <end position="119"/>
    </location>
</feature>
<dbReference type="InterPro" id="IPR006702">
    <property type="entry name" value="CASP_dom"/>
</dbReference>
<evidence type="ECO:0000256" key="3">
    <source>
        <dbReference type="ARBA" id="ARBA00011489"/>
    </source>
</evidence>
<evidence type="ECO:0000313" key="11">
    <source>
        <dbReference type="Proteomes" id="UP001417504"/>
    </source>
</evidence>
<evidence type="ECO:0000256" key="8">
    <source>
        <dbReference type="RuleBase" id="RU361233"/>
    </source>
</evidence>
<evidence type="ECO:0000256" key="6">
    <source>
        <dbReference type="ARBA" id="ARBA00022989"/>
    </source>
</evidence>
<feature type="domain" description="Casparian strip membrane protein" evidence="9">
    <location>
        <begin position="12"/>
        <end position="123"/>
    </location>
</feature>
<comment type="similarity">
    <text evidence="2 8">Belongs to the Casparian strip membrane proteins (CASP) family.</text>
</comment>
<comment type="caution">
    <text evidence="10">The sequence shown here is derived from an EMBL/GenBank/DDBJ whole genome shotgun (WGS) entry which is preliminary data.</text>
</comment>
<comment type="subcellular location">
    <subcellularLocation>
        <location evidence="1 8">Cell membrane</location>
        <topology evidence="1 8">Multi-pass membrane protein</topology>
    </subcellularLocation>
</comment>
<accession>A0AAP0NRU6</accession>
<feature type="transmembrane region" description="Helical" evidence="8">
    <location>
        <begin position="158"/>
        <end position="185"/>
    </location>
</feature>
<dbReference type="Proteomes" id="UP001417504">
    <property type="component" value="Unassembled WGS sequence"/>
</dbReference>
<proteinExistence type="inferred from homology"/>
<keyword evidence="4 8" id="KW-1003">Cell membrane</keyword>
<evidence type="ECO:0000256" key="4">
    <source>
        <dbReference type="ARBA" id="ARBA00022475"/>
    </source>
</evidence>
<feature type="transmembrane region" description="Helical" evidence="8">
    <location>
        <begin position="17"/>
        <end position="37"/>
    </location>
</feature>
<protein>
    <recommendedName>
        <fullName evidence="8">CASP-like protein</fullName>
    </recommendedName>
</protein>
<keyword evidence="6 8" id="KW-1133">Transmembrane helix</keyword>
<reference evidence="10 11" key="1">
    <citation type="submission" date="2024-01" db="EMBL/GenBank/DDBJ databases">
        <title>Genome assemblies of Stephania.</title>
        <authorList>
            <person name="Yang L."/>
        </authorList>
    </citation>
    <scope>NUCLEOTIDE SEQUENCE [LARGE SCALE GENOMIC DNA]</scope>
    <source>
        <strain evidence="10">QJT</strain>
        <tissue evidence="10">Leaf</tissue>
    </source>
</reference>
<evidence type="ECO:0000256" key="1">
    <source>
        <dbReference type="ARBA" id="ARBA00004651"/>
    </source>
</evidence>
<organism evidence="10 11">
    <name type="scientific">Stephania japonica</name>
    <dbReference type="NCBI Taxonomy" id="461633"/>
    <lineage>
        <taxon>Eukaryota</taxon>
        <taxon>Viridiplantae</taxon>
        <taxon>Streptophyta</taxon>
        <taxon>Embryophyta</taxon>
        <taxon>Tracheophyta</taxon>
        <taxon>Spermatophyta</taxon>
        <taxon>Magnoliopsida</taxon>
        <taxon>Ranunculales</taxon>
        <taxon>Menispermaceae</taxon>
        <taxon>Menispermoideae</taxon>
        <taxon>Cissampelideae</taxon>
        <taxon>Stephania</taxon>
    </lineage>
</organism>
<dbReference type="AlphaFoldDB" id="A0AAP0NRU6"/>
<keyword evidence="7 8" id="KW-0472">Membrane</keyword>
<name>A0AAP0NRU6_9MAGN</name>
<feature type="transmembrane region" description="Helical" evidence="8">
    <location>
        <begin position="58"/>
        <end position="75"/>
    </location>
</feature>
<evidence type="ECO:0000259" key="9">
    <source>
        <dbReference type="Pfam" id="PF04535"/>
    </source>
</evidence>
<evidence type="ECO:0000313" key="10">
    <source>
        <dbReference type="EMBL" id="KAK9115869.1"/>
    </source>
</evidence>
<keyword evidence="11" id="KW-1185">Reference proteome</keyword>
<dbReference type="PANTHER" id="PTHR33573">
    <property type="entry name" value="CASP-LIKE PROTEIN 4A4"/>
    <property type="match status" value="1"/>
</dbReference>
<keyword evidence="5 8" id="KW-0812">Transmembrane</keyword>
<sequence length="204" mass="22089">MAPPTSSPSLALPITNLVFRILTFIFLIASAIIVGINSMKAIVDNEIIITANIKIINAHKYGVATCVLGMAYALFQLPFSIYHVSTRKPMVVSDGLLLFTMFGDQVISYLLATGAAAIYGVSVDPKKFIDGLDNLLEQYGSGDISTLRSKYDHFANMAILGASVLLLGFLCAITCTILSVFSIIAKKKIVTTEPPRVLERNNIE</sequence>